<proteinExistence type="predicted"/>
<gene>
    <name evidence="3" type="ORF">J2851_000059</name>
</gene>
<dbReference type="RefSeq" id="WP_209762167.1">
    <property type="nucleotide sequence ID" value="NZ_JAGINP010000001.1"/>
</dbReference>
<evidence type="ECO:0000259" key="2">
    <source>
        <dbReference type="PROSITE" id="PS50110"/>
    </source>
</evidence>
<comment type="caution">
    <text evidence="3">The sequence shown here is derived from an EMBL/GenBank/DDBJ whole genome shotgun (WGS) entry which is preliminary data.</text>
</comment>
<evidence type="ECO:0000313" key="4">
    <source>
        <dbReference type="Proteomes" id="UP000781958"/>
    </source>
</evidence>
<dbReference type="InterPro" id="IPR001789">
    <property type="entry name" value="Sig_transdc_resp-reg_receiver"/>
</dbReference>
<feature type="domain" description="Response regulatory" evidence="2">
    <location>
        <begin position="24"/>
        <end position="139"/>
    </location>
</feature>
<keyword evidence="1" id="KW-0597">Phosphoprotein</keyword>
<dbReference type="SUPFAM" id="SSF52172">
    <property type="entry name" value="CheY-like"/>
    <property type="match status" value="1"/>
</dbReference>
<dbReference type="Gene3D" id="1.10.10.10">
    <property type="entry name" value="Winged helix-like DNA-binding domain superfamily/Winged helix DNA-binding domain"/>
    <property type="match status" value="1"/>
</dbReference>
<dbReference type="InterPro" id="IPR011006">
    <property type="entry name" value="CheY-like_superfamily"/>
</dbReference>
<dbReference type="Proteomes" id="UP000781958">
    <property type="component" value="Unassembled WGS sequence"/>
</dbReference>
<dbReference type="CDD" id="cd00156">
    <property type="entry name" value="REC"/>
    <property type="match status" value="1"/>
</dbReference>
<reference evidence="3 4" key="1">
    <citation type="submission" date="2021-03" db="EMBL/GenBank/DDBJ databases">
        <title>Genomic Encyclopedia of Type Strains, Phase III (KMG-III): the genomes of soil and plant-associated and newly described type strains.</title>
        <authorList>
            <person name="Whitman W."/>
        </authorList>
    </citation>
    <scope>NUCLEOTIDE SEQUENCE [LARGE SCALE GENOMIC DNA]</scope>
    <source>
        <strain evidence="3 4">IMMIB AFH-6</strain>
    </source>
</reference>
<dbReference type="InterPro" id="IPR036390">
    <property type="entry name" value="WH_DNA-bd_sf"/>
</dbReference>
<dbReference type="InterPro" id="IPR036388">
    <property type="entry name" value="WH-like_DNA-bd_sf"/>
</dbReference>
<accession>A0ABS4SCW1</accession>
<evidence type="ECO:0000313" key="3">
    <source>
        <dbReference type="EMBL" id="MBP2290322.1"/>
    </source>
</evidence>
<dbReference type="InterPro" id="IPR000835">
    <property type="entry name" value="HTH_MarR-typ"/>
</dbReference>
<organism evidence="3 4">
    <name type="scientific">Azospirillum rugosum</name>
    <dbReference type="NCBI Taxonomy" id="416170"/>
    <lineage>
        <taxon>Bacteria</taxon>
        <taxon>Pseudomonadati</taxon>
        <taxon>Pseudomonadota</taxon>
        <taxon>Alphaproteobacteria</taxon>
        <taxon>Rhodospirillales</taxon>
        <taxon>Azospirillaceae</taxon>
        <taxon>Azospirillum</taxon>
    </lineage>
</organism>
<dbReference type="PROSITE" id="PS50110">
    <property type="entry name" value="RESPONSE_REGULATORY"/>
    <property type="match status" value="1"/>
</dbReference>
<dbReference type="SUPFAM" id="SSF46785">
    <property type="entry name" value="Winged helix' DNA-binding domain"/>
    <property type="match status" value="1"/>
</dbReference>
<dbReference type="SMART" id="SM00448">
    <property type="entry name" value="REC"/>
    <property type="match status" value="1"/>
</dbReference>
<sequence>MQRSLASRGAEFGAPVGLSAVAPSILIIGNDIGAAEGVRDCGLRGGHRVQEARDVITALGVLDAAPDIGIAFVDGGSPGFDGLALIERLRRTHRGVACVLVARNPSADEVVRAMRLQVADVVTAPEDGAQLDRALGRALAAREDAGADLASASPEGFNSDVLEQAYRHGLALIETVRTLREDSVPVRVKPFASGPRAVPAPVAPVPSAVADAPNDHLSILQAIQRKRAARGKFFPKGLFEDPCWDMLLDLMINHLQGRRISVSSLCIASGVAQTTALRRIADLHDRGLVRRIADDKDGRRVFIELTEAGAAAMKRYVDSVGVAG</sequence>
<evidence type="ECO:0000256" key="1">
    <source>
        <dbReference type="PROSITE-ProRule" id="PRU00169"/>
    </source>
</evidence>
<protein>
    <submittedName>
        <fullName evidence="3">CheY-like chemotaxis protein</fullName>
    </submittedName>
</protein>
<dbReference type="EMBL" id="JAGINP010000001">
    <property type="protein sequence ID" value="MBP2290322.1"/>
    <property type="molecule type" value="Genomic_DNA"/>
</dbReference>
<dbReference type="Pfam" id="PF13463">
    <property type="entry name" value="HTH_27"/>
    <property type="match status" value="1"/>
</dbReference>
<keyword evidence="4" id="KW-1185">Reference proteome</keyword>
<name>A0ABS4SCW1_9PROT</name>
<dbReference type="Gene3D" id="3.40.50.2300">
    <property type="match status" value="1"/>
</dbReference>
<feature type="modified residue" description="4-aspartylphosphate" evidence="1">
    <location>
        <position position="74"/>
    </location>
</feature>